<dbReference type="RefSeq" id="WP_379664538.1">
    <property type="nucleotide sequence ID" value="NZ_JBHULH010000001.1"/>
</dbReference>
<keyword evidence="4" id="KW-1185">Reference proteome</keyword>
<evidence type="ECO:0000259" key="2">
    <source>
        <dbReference type="PROSITE" id="PS51352"/>
    </source>
</evidence>
<evidence type="ECO:0000256" key="1">
    <source>
        <dbReference type="SAM" id="SignalP"/>
    </source>
</evidence>
<feature type="domain" description="Thioredoxin" evidence="2">
    <location>
        <begin position="4"/>
        <end position="134"/>
    </location>
</feature>
<protein>
    <submittedName>
        <fullName evidence="3">Thioredoxin family protein</fullName>
    </submittedName>
</protein>
<keyword evidence="1" id="KW-0732">Signal</keyword>
<dbReference type="Gene3D" id="3.40.30.10">
    <property type="entry name" value="Glutaredoxin"/>
    <property type="match status" value="1"/>
</dbReference>
<dbReference type="InterPro" id="IPR036249">
    <property type="entry name" value="Thioredoxin-like_sf"/>
</dbReference>
<proteinExistence type="predicted"/>
<dbReference type="SUPFAM" id="SSF52833">
    <property type="entry name" value="Thioredoxin-like"/>
    <property type="match status" value="1"/>
</dbReference>
<evidence type="ECO:0000313" key="3">
    <source>
        <dbReference type="EMBL" id="MFD2565812.1"/>
    </source>
</evidence>
<dbReference type="InterPro" id="IPR013766">
    <property type="entry name" value="Thioredoxin_domain"/>
</dbReference>
<dbReference type="Proteomes" id="UP001597508">
    <property type="component" value="Unassembled WGS sequence"/>
</dbReference>
<gene>
    <name evidence="3" type="ORF">ACFSRZ_00430</name>
</gene>
<organism evidence="3 4">
    <name type="scientific">Pseudotenacibaculum haliotis</name>
    <dbReference type="NCBI Taxonomy" id="1862138"/>
    <lineage>
        <taxon>Bacteria</taxon>
        <taxon>Pseudomonadati</taxon>
        <taxon>Bacteroidota</taxon>
        <taxon>Flavobacteriia</taxon>
        <taxon>Flavobacteriales</taxon>
        <taxon>Flavobacteriaceae</taxon>
        <taxon>Pseudotenacibaculum</taxon>
    </lineage>
</organism>
<feature type="signal peptide" evidence="1">
    <location>
        <begin position="1"/>
        <end position="19"/>
    </location>
</feature>
<dbReference type="PROSITE" id="PS51352">
    <property type="entry name" value="THIOREDOXIN_2"/>
    <property type="match status" value="1"/>
</dbReference>
<evidence type="ECO:0000313" key="4">
    <source>
        <dbReference type="Proteomes" id="UP001597508"/>
    </source>
</evidence>
<accession>A0ABW5LLU5</accession>
<feature type="chain" id="PRO_5045733525" evidence="1">
    <location>
        <begin position="20"/>
        <end position="253"/>
    </location>
</feature>
<sequence>MKKLYLLLVVFLISITANANDIWYNSYEEAKKEAAKSGKMIFVNFYNPATPYGRHFEKIDFNDFETQLLKRNFVFVSLEVSDEYRERPLLARKYSLPMYPEFMMIFDPNGKMLLQCSTDVTKSQIKKILKAYSPVFNSLHKDFTTYEKEKETRKAIEIASKYLVLSLQYEGKLKSRFIKTGITYLEEVEKEATKAEKQRIALLKHVYACTLKDKDKKALKRLEKMFSKEEIHDENKRLYSFLRNHIAKKLEKS</sequence>
<dbReference type="EMBL" id="JBHULH010000001">
    <property type="protein sequence ID" value="MFD2565812.1"/>
    <property type="molecule type" value="Genomic_DNA"/>
</dbReference>
<comment type="caution">
    <text evidence="3">The sequence shown here is derived from an EMBL/GenBank/DDBJ whole genome shotgun (WGS) entry which is preliminary data.</text>
</comment>
<dbReference type="Pfam" id="PF13899">
    <property type="entry name" value="Thioredoxin_7"/>
    <property type="match status" value="1"/>
</dbReference>
<reference evidence="4" key="1">
    <citation type="journal article" date="2019" name="Int. J. Syst. Evol. Microbiol.">
        <title>The Global Catalogue of Microorganisms (GCM) 10K type strain sequencing project: providing services to taxonomists for standard genome sequencing and annotation.</title>
        <authorList>
            <consortium name="The Broad Institute Genomics Platform"/>
            <consortium name="The Broad Institute Genome Sequencing Center for Infectious Disease"/>
            <person name="Wu L."/>
            <person name="Ma J."/>
        </authorList>
    </citation>
    <scope>NUCLEOTIDE SEQUENCE [LARGE SCALE GENOMIC DNA]</scope>
    <source>
        <strain evidence="4">KCTC 52127</strain>
    </source>
</reference>
<name>A0ABW5LLU5_9FLAO</name>